<reference evidence="1 2" key="1">
    <citation type="submission" date="2017-06" db="EMBL/GenBank/DDBJ databases">
        <authorList>
            <consortium name="Pathogen Informatics"/>
        </authorList>
    </citation>
    <scope>NUCLEOTIDE SEQUENCE [LARGE SCALE GENOMIC DNA]</scope>
    <source>
        <strain evidence="1 2">NCTC13490</strain>
    </source>
</reference>
<dbReference type="EMBL" id="LT906465">
    <property type="protein sequence ID" value="SNV32007.1"/>
    <property type="molecule type" value="Genomic_DNA"/>
</dbReference>
<dbReference type="Proteomes" id="UP000215196">
    <property type="component" value="Chromosome 1"/>
</dbReference>
<name>A0A239WBX3_9FLAO</name>
<keyword evidence="2" id="KW-1185">Reference proteome</keyword>
<evidence type="ECO:0000313" key="1">
    <source>
        <dbReference type="EMBL" id="SNV32007.1"/>
    </source>
</evidence>
<gene>
    <name evidence="1" type="ORF">SAMEA4412677_00090</name>
</gene>
<accession>A0A239WBX3</accession>
<organism evidence="1 2">
    <name type="scientific">Chryseobacterium taklimakanense</name>
    <dbReference type="NCBI Taxonomy" id="536441"/>
    <lineage>
        <taxon>Bacteria</taxon>
        <taxon>Pseudomonadati</taxon>
        <taxon>Bacteroidota</taxon>
        <taxon>Flavobacteriia</taxon>
        <taxon>Flavobacteriales</taxon>
        <taxon>Weeksellaceae</taxon>
        <taxon>Chryseobacterium group</taxon>
        <taxon>Chryseobacterium</taxon>
    </lineage>
</organism>
<dbReference type="KEGG" id="ctak:4412677_00090"/>
<protein>
    <submittedName>
        <fullName evidence="1">Uncharacterized protein</fullName>
    </submittedName>
</protein>
<dbReference type="RefSeq" id="WP_095069351.1">
    <property type="nucleotide sequence ID" value="NZ_LT906465.1"/>
</dbReference>
<dbReference type="AlphaFoldDB" id="A0A239WBX3"/>
<proteinExistence type="predicted"/>
<sequence length="310" mass="37297">MNKKQLIIESFRTLNADMLEVLLNDGQNYSDVSKELFIERYKEFFENIKEYPETELGFKVYPGECTNCYKGRKGVSFVNPDGECCLSLIFEENEDDYSDICSCSSFKTEGIEVVNTWIAPYFYTDEKYDWKPTYKNYQEMSECDKGVKEIKEEIANEGILSASFYQLWLRKYEKFDTIENIFTDKYYKYYEEVRKFVSAVKYVRDFFEKEKVAKELFLNFSAFNVVTADKIIPWLHECKEIFPYGFYEFDYECNFLQGYFVNRNLKFKLSELYYTHSVHHLMNNYWDLILPEEDSTNEDFEYEDDETLPF</sequence>
<evidence type="ECO:0000313" key="2">
    <source>
        <dbReference type="Proteomes" id="UP000215196"/>
    </source>
</evidence>